<accession>A0AAW0HZ98</accession>
<feature type="region of interest" description="Disordered" evidence="1">
    <location>
        <begin position="82"/>
        <end position="154"/>
    </location>
</feature>
<proteinExistence type="predicted"/>
<feature type="compositionally biased region" description="Polar residues" evidence="1">
    <location>
        <begin position="102"/>
        <end position="120"/>
    </location>
</feature>
<feature type="compositionally biased region" description="Basic and acidic residues" evidence="1">
    <location>
        <begin position="130"/>
        <end position="143"/>
    </location>
</feature>
<sequence>MAKYQNQFLGTASYNGDILFWNVSMLKPILNFNASESPLPLQPKKVKDAEECRDNTHTSPVSNVQKWAHKSPTKFSGFSVKRRLMSAPPVMKHRRDTDQEKNMSQQISSSAKNSRLSSMLHSKPSVHKLPHNDSQKKKEEFWKKRLLHSSVSVE</sequence>
<reference evidence="2 3" key="1">
    <citation type="journal article" date="2023" name="bioRxiv">
        <title>Conserved and derived expression patterns and positive selection on dental genes reveal complex evolutionary context of ever-growing rodent molars.</title>
        <authorList>
            <person name="Calamari Z.T."/>
            <person name="Song A."/>
            <person name="Cohen E."/>
            <person name="Akter M."/>
            <person name="Roy R.D."/>
            <person name="Hallikas O."/>
            <person name="Christensen M.M."/>
            <person name="Li P."/>
            <person name="Marangoni P."/>
            <person name="Jernvall J."/>
            <person name="Klein O.D."/>
        </authorList>
    </citation>
    <scope>NUCLEOTIDE SEQUENCE [LARGE SCALE GENOMIC DNA]</scope>
    <source>
        <strain evidence="2">V071</strain>
    </source>
</reference>
<evidence type="ECO:0000313" key="2">
    <source>
        <dbReference type="EMBL" id="KAK7807399.1"/>
    </source>
</evidence>
<dbReference type="EMBL" id="JBBHLL010000272">
    <property type="protein sequence ID" value="KAK7807399.1"/>
    <property type="molecule type" value="Genomic_DNA"/>
</dbReference>
<evidence type="ECO:0000313" key="3">
    <source>
        <dbReference type="Proteomes" id="UP001488838"/>
    </source>
</evidence>
<keyword evidence="3" id="KW-1185">Reference proteome</keyword>
<dbReference type="AlphaFoldDB" id="A0AAW0HZ98"/>
<organism evidence="2 3">
    <name type="scientific">Myodes glareolus</name>
    <name type="common">Bank vole</name>
    <name type="synonym">Clethrionomys glareolus</name>
    <dbReference type="NCBI Taxonomy" id="447135"/>
    <lineage>
        <taxon>Eukaryota</taxon>
        <taxon>Metazoa</taxon>
        <taxon>Chordata</taxon>
        <taxon>Craniata</taxon>
        <taxon>Vertebrata</taxon>
        <taxon>Euteleostomi</taxon>
        <taxon>Mammalia</taxon>
        <taxon>Eutheria</taxon>
        <taxon>Euarchontoglires</taxon>
        <taxon>Glires</taxon>
        <taxon>Rodentia</taxon>
        <taxon>Myomorpha</taxon>
        <taxon>Muroidea</taxon>
        <taxon>Cricetidae</taxon>
        <taxon>Arvicolinae</taxon>
        <taxon>Myodes</taxon>
    </lineage>
</organism>
<gene>
    <name evidence="2" type="ORF">U0070_025031</name>
</gene>
<comment type="caution">
    <text evidence="2">The sequence shown here is derived from an EMBL/GenBank/DDBJ whole genome shotgun (WGS) entry which is preliminary data.</text>
</comment>
<name>A0AAW0HZ98_MYOGA</name>
<protein>
    <submittedName>
        <fullName evidence="2">Uncharacterized protein</fullName>
    </submittedName>
</protein>
<feature type="non-terminal residue" evidence="2">
    <location>
        <position position="154"/>
    </location>
</feature>
<dbReference type="Proteomes" id="UP001488838">
    <property type="component" value="Unassembled WGS sequence"/>
</dbReference>
<evidence type="ECO:0000256" key="1">
    <source>
        <dbReference type="SAM" id="MobiDB-lite"/>
    </source>
</evidence>